<organism evidence="3 4">
    <name type="scientific">Paracoccidioides lutzii (strain ATCC MYA-826 / Pb01)</name>
    <name type="common">Paracoccidioides brasiliensis</name>
    <dbReference type="NCBI Taxonomy" id="502779"/>
    <lineage>
        <taxon>Eukaryota</taxon>
        <taxon>Fungi</taxon>
        <taxon>Dikarya</taxon>
        <taxon>Ascomycota</taxon>
        <taxon>Pezizomycotina</taxon>
        <taxon>Eurotiomycetes</taxon>
        <taxon>Eurotiomycetidae</taxon>
        <taxon>Onygenales</taxon>
        <taxon>Ajellomycetaceae</taxon>
        <taxon>Paracoccidioides</taxon>
    </lineage>
</organism>
<dbReference type="InterPro" id="IPR055100">
    <property type="entry name" value="GNAT_LYC1-like"/>
</dbReference>
<protein>
    <recommendedName>
        <fullName evidence="2">LYC1 C-terminal domain-containing protein</fullName>
    </recommendedName>
</protein>
<name>C1GSD6_PARBA</name>
<dbReference type="eggNOG" id="ENOG502SPF2">
    <property type="taxonomic scope" value="Eukaryota"/>
</dbReference>
<dbReference type="Pfam" id="PF22998">
    <property type="entry name" value="GNAT_LYC1-like"/>
    <property type="match status" value="1"/>
</dbReference>
<dbReference type="HOGENOM" id="CLU_2306903_0_0_1"/>
<dbReference type="EMBL" id="KN293994">
    <property type="protein sequence ID" value="EEH38969.2"/>
    <property type="molecule type" value="Genomic_DNA"/>
</dbReference>
<dbReference type="OrthoDB" id="2020070at2759"/>
<gene>
    <name evidence="3" type="ORF">PAAG_01431</name>
</gene>
<evidence type="ECO:0000259" key="2">
    <source>
        <dbReference type="Pfam" id="PF22998"/>
    </source>
</evidence>
<dbReference type="STRING" id="502779.C1GSD6"/>
<evidence type="ECO:0000313" key="3">
    <source>
        <dbReference type="EMBL" id="EEH38969.2"/>
    </source>
</evidence>
<dbReference type="AlphaFoldDB" id="C1GSD6"/>
<keyword evidence="4" id="KW-1185">Reference proteome</keyword>
<feature type="domain" description="LYC1 C-terminal" evidence="2">
    <location>
        <begin position="5"/>
        <end position="78"/>
    </location>
</feature>
<dbReference type="KEGG" id="pbl:PAAG_01431"/>
<dbReference type="VEuPathDB" id="FungiDB:PAAG_01431"/>
<feature type="region of interest" description="Disordered" evidence="1">
    <location>
        <begin position="1"/>
        <end position="23"/>
    </location>
</feature>
<dbReference type="Proteomes" id="UP000002059">
    <property type="component" value="Partially assembled WGS sequence"/>
</dbReference>
<dbReference type="RefSeq" id="XP_015701253.1">
    <property type="nucleotide sequence ID" value="XM_015844345.1"/>
</dbReference>
<reference evidence="3 4" key="1">
    <citation type="journal article" date="2011" name="PLoS Genet.">
        <title>Comparative genomic analysis of human fungal pathogens causing paracoccidioidomycosis.</title>
        <authorList>
            <person name="Desjardins C.A."/>
            <person name="Champion M.D."/>
            <person name="Holder J.W."/>
            <person name="Muszewska A."/>
            <person name="Goldberg J."/>
            <person name="Bailao A.M."/>
            <person name="Brigido M.M."/>
            <person name="Ferreira M.E."/>
            <person name="Garcia A.M."/>
            <person name="Grynberg M."/>
            <person name="Gujja S."/>
            <person name="Heiman D.I."/>
            <person name="Henn M.R."/>
            <person name="Kodira C.D."/>
            <person name="Leon-Narvaez H."/>
            <person name="Longo L.V."/>
            <person name="Ma L.J."/>
            <person name="Malavazi I."/>
            <person name="Matsuo A.L."/>
            <person name="Morais F.V."/>
            <person name="Pereira M."/>
            <person name="Rodriguez-Brito S."/>
            <person name="Sakthikumar S."/>
            <person name="Salem-Izacc S.M."/>
            <person name="Sykes S.M."/>
            <person name="Teixeira M.M."/>
            <person name="Vallejo M.C."/>
            <person name="Walter M.E."/>
            <person name="Yandava C."/>
            <person name="Young S."/>
            <person name="Zeng Q."/>
            <person name="Zucker J."/>
            <person name="Felipe M.S."/>
            <person name="Goldman G.H."/>
            <person name="Haas B.J."/>
            <person name="McEwen J.G."/>
            <person name="Nino-Vega G."/>
            <person name="Puccia R."/>
            <person name="San-Blas G."/>
            <person name="Soares C.M."/>
            <person name="Birren B.W."/>
            <person name="Cuomo C.A."/>
        </authorList>
    </citation>
    <scope>NUCLEOTIDE SEQUENCE [LARGE SCALE GENOMIC DNA]</scope>
    <source>
        <strain evidence="4">ATCC MYA-826 / Pb01</strain>
    </source>
</reference>
<evidence type="ECO:0000313" key="4">
    <source>
        <dbReference type="Proteomes" id="UP000002059"/>
    </source>
</evidence>
<accession>C1GSD6</accession>
<sequence length="100" mass="11391">MSCNVAHPLASKDSPDLPNTRLLTADDTPSLCVRDIDEIKEDSTRREVAADEVHMTVLSTANLVSWSHNRAEFMSKNQWHNSIYQGCHLRRRRCMGILEP</sequence>
<dbReference type="GeneID" id="9099780"/>
<proteinExistence type="predicted"/>
<evidence type="ECO:0000256" key="1">
    <source>
        <dbReference type="SAM" id="MobiDB-lite"/>
    </source>
</evidence>